<feature type="domain" description="YdbS-like PH" evidence="3">
    <location>
        <begin position="317"/>
        <end position="373"/>
    </location>
</feature>
<proteinExistence type="predicted"/>
<evidence type="ECO:0000256" key="2">
    <source>
        <dbReference type="SAM" id="Phobius"/>
    </source>
</evidence>
<organism evidence="4 5">
    <name type="scientific">Rothia endophytica</name>
    <dbReference type="NCBI Taxonomy" id="1324766"/>
    <lineage>
        <taxon>Bacteria</taxon>
        <taxon>Bacillati</taxon>
        <taxon>Actinomycetota</taxon>
        <taxon>Actinomycetes</taxon>
        <taxon>Micrococcales</taxon>
        <taxon>Micrococcaceae</taxon>
        <taxon>Rothia</taxon>
    </lineage>
</organism>
<keyword evidence="5" id="KW-1185">Reference proteome</keyword>
<feature type="transmembrane region" description="Helical" evidence="2">
    <location>
        <begin position="258"/>
        <end position="281"/>
    </location>
</feature>
<keyword evidence="2" id="KW-1133">Transmembrane helix</keyword>
<feature type="transmembrane region" description="Helical" evidence="2">
    <location>
        <begin position="287"/>
        <end position="308"/>
    </location>
</feature>
<feature type="domain" description="YdbS-like PH" evidence="3">
    <location>
        <begin position="449"/>
        <end position="517"/>
    </location>
</feature>
<keyword evidence="2" id="KW-0812">Transmembrane</keyword>
<dbReference type="InterPro" id="IPR014529">
    <property type="entry name" value="UCP026631"/>
</dbReference>
<feature type="domain" description="YdbS-like PH" evidence="3">
    <location>
        <begin position="110"/>
        <end position="189"/>
    </location>
</feature>
<dbReference type="RefSeq" id="WP_345443593.1">
    <property type="nucleotide sequence ID" value="NZ_BAABKP010000001.1"/>
</dbReference>
<feature type="transmembrane region" description="Helical" evidence="2">
    <location>
        <begin position="35"/>
        <end position="54"/>
    </location>
</feature>
<reference evidence="5" key="1">
    <citation type="journal article" date="2019" name="Int. J. Syst. Evol. Microbiol.">
        <title>The Global Catalogue of Microorganisms (GCM) 10K type strain sequencing project: providing services to taxonomists for standard genome sequencing and annotation.</title>
        <authorList>
            <consortium name="The Broad Institute Genomics Platform"/>
            <consortium name="The Broad Institute Genome Sequencing Center for Infectious Disease"/>
            <person name="Wu L."/>
            <person name="Ma J."/>
        </authorList>
    </citation>
    <scope>NUCLEOTIDE SEQUENCE [LARGE SCALE GENOMIC DNA]</scope>
    <source>
        <strain evidence="5">JCM 18541</strain>
    </source>
</reference>
<name>A0ABP9B1D6_9MICC</name>
<protein>
    <submittedName>
        <fullName evidence="4">PH domain-containing protein</fullName>
    </submittedName>
</protein>
<comment type="caution">
    <text evidence="4">The sequence shown here is derived from an EMBL/GenBank/DDBJ whole genome shotgun (WGS) entry which is preliminary data.</text>
</comment>
<dbReference type="PIRSF" id="PIRSF026631">
    <property type="entry name" value="UCP026631"/>
    <property type="match status" value="1"/>
</dbReference>
<accession>A0ABP9B1D6</accession>
<feature type="region of interest" description="Disordered" evidence="1">
    <location>
        <begin position="197"/>
        <end position="221"/>
    </location>
</feature>
<dbReference type="Pfam" id="PF03703">
    <property type="entry name" value="bPH_2"/>
    <property type="match status" value="3"/>
</dbReference>
<dbReference type="PANTHER" id="PTHR34473">
    <property type="entry name" value="UPF0699 TRANSMEMBRANE PROTEIN YDBS"/>
    <property type="match status" value="1"/>
</dbReference>
<dbReference type="EMBL" id="BAABKP010000001">
    <property type="protein sequence ID" value="GAA4787902.1"/>
    <property type="molecule type" value="Genomic_DNA"/>
</dbReference>
<dbReference type="InterPro" id="IPR005182">
    <property type="entry name" value="YdbS-like_PH"/>
</dbReference>
<dbReference type="PANTHER" id="PTHR34473:SF2">
    <property type="entry name" value="UPF0699 TRANSMEMBRANE PROTEIN YDBT"/>
    <property type="match status" value="1"/>
</dbReference>
<feature type="transmembrane region" description="Helical" evidence="2">
    <location>
        <begin position="89"/>
        <end position="113"/>
    </location>
</feature>
<dbReference type="Proteomes" id="UP001500187">
    <property type="component" value="Unassembled WGS sequence"/>
</dbReference>
<gene>
    <name evidence="4" type="ORF">GCM10023352_01960</name>
</gene>
<evidence type="ECO:0000313" key="4">
    <source>
        <dbReference type="EMBL" id="GAA4787902.1"/>
    </source>
</evidence>
<evidence type="ECO:0000256" key="1">
    <source>
        <dbReference type="SAM" id="MobiDB-lite"/>
    </source>
</evidence>
<evidence type="ECO:0000313" key="5">
    <source>
        <dbReference type="Proteomes" id="UP001500187"/>
    </source>
</evidence>
<sequence length="548" mass="59721">MSATKPENTAHSDEPSDWKQEQTLTWRRAHPLSPLVRSWLIIVAFLFGIVRPAVEDFFRGDDPLTFQDLATAQPPESGILAWLHIFGSFWLPVAAVLVFLLLLVPFFLTWFFYRFAVDTSNVYIKSGMLFKTERKARLDRVQSIDVNRPLVARILGLAELKFDVADGAGSALQVQYLSYREARRLRDELLVQVRDLKSGSKPSAAGSQLEPGHPDSAPGVQAGEHHLRQRLAQHVTENFLGARGKGEQQIVHVPVARLLGSMFLSLGVVSGVLFVGALMGVMLWSDISFGAVFASNLALIAGLASALWKRLNTGWNFRLVTSPDGLKTRFGLTDTVTRTVPEGRIQSVIVTQPLLWRLTGWYKVSVALAGQGEGENAAFAGELLPVGTRADLLRILPLVVVDEAHGGATAEQLHAGLDAKGSGHGFTASQLTARFRVDWFAISRNAFSQTPALLLVRGGMMTKKLSITPHAKIQQLELKQGPLGKRYDYAEVSVTAAGALVSGSEIDLVDTATARALLVRQAQLGVHANQVLAAPGVYSQTEQRTALD</sequence>
<evidence type="ECO:0000259" key="3">
    <source>
        <dbReference type="Pfam" id="PF03703"/>
    </source>
</evidence>
<keyword evidence="2" id="KW-0472">Membrane</keyword>